<comment type="caution">
    <text evidence="1">The sequence shown here is derived from an EMBL/GenBank/DDBJ whole genome shotgun (WGS) entry which is preliminary data.</text>
</comment>
<dbReference type="EMBL" id="PNXQ01000012">
    <property type="protein sequence ID" value="TKH44336.1"/>
    <property type="molecule type" value="Genomic_DNA"/>
</dbReference>
<gene>
    <name evidence="1" type="ORF">C1I60_13530</name>
</gene>
<organism evidence="1 2">
    <name type="scientific">Paenibacillus terrae</name>
    <dbReference type="NCBI Taxonomy" id="159743"/>
    <lineage>
        <taxon>Bacteria</taxon>
        <taxon>Bacillati</taxon>
        <taxon>Bacillota</taxon>
        <taxon>Bacilli</taxon>
        <taxon>Bacillales</taxon>
        <taxon>Paenibacillaceae</taxon>
        <taxon>Paenibacillus</taxon>
    </lineage>
</organism>
<evidence type="ECO:0000313" key="2">
    <source>
        <dbReference type="Proteomes" id="UP000308114"/>
    </source>
</evidence>
<protein>
    <submittedName>
        <fullName evidence="1">Uncharacterized protein</fullName>
    </submittedName>
</protein>
<reference evidence="1 2" key="1">
    <citation type="submission" date="2018-01" db="EMBL/GenBank/DDBJ databases">
        <title>Bacillales members from the olive rhizosphere are effective biological control agents against Verticillium dahliae.</title>
        <authorList>
            <person name="Gomez-Lama C."/>
            <person name="Legarda G."/>
            <person name="Ruano-Rosa D."/>
            <person name="Pizarro-Tobias P."/>
            <person name="Valverde-Corredor A."/>
            <person name="Niqui J.L."/>
            <person name="Trivino J.C."/>
            <person name="Roca A."/>
            <person name="Mercado-Blanco J."/>
        </authorList>
    </citation>
    <scope>NUCLEOTIDE SEQUENCE [LARGE SCALE GENOMIC DNA]</scope>
    <source>
        <strain evidence="1 2">PIC167</strain>
    </source>
</reference>
<dbReference type="RefSeq" id="WP_137062162.1">
    <property type="nucleotide sequence ID" value="NZ_PNXQ01000012.1"/>
</dbReference>
<name>A0A4U2Q0W9_9BACL</name>
<accession>A0A4U2Q0W9</accession>
<proteinExistence type="predicted"/>
<dbReference type="AlphaFoldDB" id="A0A4U2Q0W9"/>
<sequence length="134" mass="15395">MTESVMGLERVSMVQGPYDSPHMYEICEGVLYDHQYFFYLENGILCLRHVKKVEQSYHTHLYLDGESGGLQLAEGVQGEVMQVVTETIERLRAKDGLTFLFDELLWLHGRGPIELNLFNKKDEVTPSGRQLTTK</sequence>
<evidence type="ECO:0000313" key="1">
    <source>
        <dbReference type="EMBL" id="TKH44336.1"/>
    </source>
</evidence>
<dbReference type="Proteomes" id="UP000308114">
    <property type="component" value="Unassembled WGS sequence"/>
</dbReference>